<name>A0A1X1CLK4_9GAMM</name>
<dbReference type="SUPFAM" id="SSF52540">
    <property type="entry name" value="P-loop containing nucleoside triphosphate hydrolases"/>
    <property type="match status" value="1"/>
</dbReference>
<feature type="domain" description="AAA+ ATPase" evidence="4">
    <location>
        <begin position="209"/>
        <end position="389"/>
    </location>
</feature>
<dbReference type="PANTHER" id="PTHR32039">
    <property type="entry name" value="MAGNESIUM-CHELATASE SUBUNIT CHLI"/>
    <property type="match status" value="1"/>
</dbReference>
<dbReference type="Gene3D" id="3.30.230.10">
    <property type="match status" value="1"/>
</dbReference>
<dbReference type="EMBL" id="MLFR01000046">
    <property type="protein sequence ID" value="ORM65210.1"/>
    <property type="molecule type" value="Genomic_DNA"/>
</dbReference>
<dbReference type="GO" id="GO:0006508">
    <property type="term" value="P:proteolysis"/>
    <property type="evidence" value="ECO:0007669"/>
    <property type="project" value="UniProtKB-KW"/>
</dbReference>
<dbReference type="AlphaFoldDB" id="A0A1X1CLK4"/>
<reference evidence="5 6" key="1">
    <citation type="journal article" date="2017" name="Antonie Van Leeuwenhoek">
        <title>Phylogenomic resolution of the bacterial genus Pantoea and its relationship with Erwinia and Tatumella.</title>
        <authorList>
            <person name="Palmer M."/>
            <person name="Steenkamp E.T."/>
            <person name="Coetzee M.P."/>
            <person name="Chan W.Y."/>
            <person name="van Zyl E."/>
            <person name="De Maayer P."/>
            <person name="Coutinho T.A."/>
            <person name="Blom J."/>
            <person name="Smits T.H."/>
            <person name="Duffy B."/>
            <person name="Venter S.N."/>
        </authorList>
    </citation>
    <scope>NUCLEOTIDE SEQUENCE [LARGE SCALE GENOMIC DNA]</scope>
    <source>
        <strain evidence="5 6">LMG 26275</strain>
    </source>
</reference>
<proteinExistence type="inferred from homology"/>
<evidence type="ECO:0000313" key="5">
    <source>
        <dbReference type="EMBL" id="ORM65210.1"/>
    </source>
</evidence>
<dbReference type="Proteomes" id="UP000193558">
    <property type="component" value="Unassembled WGS sequence"/>
</dbReference>
<dbReference type="InterPro" id="IPR014721">
    <property type="entry name" value="Ribsml_uS5_D2-typ_fold_subgr"/>
</dbReference>
<keyword evidence="2" id="KW-0547">Nucleotide-binding</keyword>
<keyword evidence="5" id="KW-0645">Protease</keyword>
<evidence type="ECO:0000313" key="6">
    <source>
        <dbReference type="Proteomes" id="UP000193558"/>
    </source>
</evidence>
<dbReference type="InterPro" id="IPR045006">
    <property type="entry name" value="CHLI-like"/>
</dbReference>
<dbReference type="GO" id="GO:0005524">
    <property type="term" value="F:ATP binding"/>
    <property type="evidence" value="ECO:0007669"/>
    <property type="project" value="UniProtKB-KW"/>
</dbReference>
<protein>
    <submittedName>
        <fullName evidence="5">ATP-dependent protease</fullName>
    </submittedName>
</protein>
<dbReference type="InterPro" id="IPR025158">
    <property type="entry name" value="Mg_chelat-rel_C"/>
</dbReference>
<dbReference type="InterPro" id="IPR000523">
    <property type="entry name" value="Mg_chelatse_chII-like_cat_dom"/>
</dbReference>
<dbReference type="SMART" id="SM00382">
    <property type="entry name" value="AAA"/>
    <property type="match status" value="1"/>
</dbReference>
<evidence type="ECO:0000256" key="2">
    <source>
        <dbReference type="ARBA" id="ARBA00022741"/>
    </source>
</evidence>
<dbReference type="InterPro" id="IPR001208">
    <property type="entry name" value="MCM_dom"/>
</dbReference>
<dbReference type="NCBIfam" id="NF007365">
    <property type="entry name" value="PRK09862.1"/>
    <property type="match status" value="1"/>
</dbReference>
<evidence type="ECO:0000256" key="3">
    <source>
        <dbReference type="ARBA" id="ARBA00022840"/>
    </source>
</evidence>
<dbReference type="PANTHER" id="PTHR32039:SF7">
    <property type="entry name" value="COMPETENCE PROTEIN COMM"/>
    <property type="match status" value="1"/>
</dbReference>
<sequence>MSLSKVLTRAALGVQAPLVTVEVHISKGLPALTLVGLPETTVKEARERVRSAIINSGFTFPAKRVTINLAPADLPKEGGRYDLPIAIAILAASEQVPEAKLAHYEFLGELALNGALCGVQASIPASMAALQAGRQMVLAEENQQDVGLIQQGETLVGKHLLEICAFLHNQSPLPVAHYQFEPLRQEKQDLSEIIGQEQGRRALEITAAGGHNLLLLGPPGTGKTMLATRLPGIMPPLDDQEALECAAINSLVSSHNLHHQWRRRPFRAPHHSASLYALVGGGALPRPGEISLAHNGVLFLDELPEFDRKVLDALREPIESGEIAISRTRAKVTYPARFQLIGAMNPSPTGHYQGSHNRCTPQQVLRYLSRLSGPFLDRFDLSLEIPLLPSGTLSQKQEVSESSEDVLKRVLAARQRQIHRAGKVNAQLSNTEIVQCCELRHEDAVWLETVLNSLGLSVRAWQRILKVARTIADLEEEEAISRQHLQEAVSYRSIDRLLIYLHKSLE</sequence>
<dbReference type="RefSeq" id="WP_084938267.1">
    <property type="nucleotide sequence ID" value="NZ_MLFR01000046.1"/>
</dbReference>
<gene>
    <name evidence="5" type="ORF">HA51_25365</name>
</gene>
<dbReference type="InterPro" id="IPR004482">
    <property type="entry name" value="Mg_chelat-rel"/>
</dbReference>
<dbReference type="NCBIfam" id="TIGR00368">
    <property type="entry name" value="YifB family Mg chelatase-like AAA ATPase"/>
    <property type="match status" value="1"/>
</dbReference>
<dbReference type="InterPro" id="IPR020568">
    <property type="entry name" value="Ribosomal_Su5_D2-typ_SF"/>
</dbReference>
<dbReference type="SUPFAM" id="SSF54211">
    <property type="entry name" value="Ribosomal protein S5 domain 2-like"/>
    <property type="match status" value="1"/>
</dbReference>
<dbReference type="Pfam" id="PF01078">
    <property type="entry name" value="Mg_chelatase"/>
    <property type="match status" value="1"/>
</dbReference>
<organism evidence="5 6">
    <name type="scientific">Pantoea rwandensis</name>
    <dbReference type="NCBI Taxonomy" id="1076550"/>
    <lineage>
        <taxon>Bacteria</taxon>
        <taxon>Pseudomonadati</taxon>
        <taxon>Pseudomonadota</taxon>
        <taxon>Gammaproteobacteria</taxon>
        <taxon>Enterobacterales</taxon>
        <taxon>Erwiniaceae</taxon>
        <taxon>Pantoea</taxon>
    </lineage>
</organism>
<dbReference type="Pfam" id="PF13335">
    <property type="entry name" value="Mg_chelatase_C"/>
    <property type="match status" value="1"/>
</dbReference>
<evidence type="ECO:0000256" key="1">
    <source>
        <dbReference type="ARBA" id="ARBA00006354"/>
    </source>
</evidence>
<dbReference type="OrthoDB" id="9813147at2"/>
<dbReference type="GO" id="GO:0008233">
    <property type="term" value="F:peptidase activity"/>
    <property type="evidence" value="ECO:0007669"/>
    <property type="project" value="UniProtKB-KW"/>
</dbReference>
<dbReference type="InterPro" id="IPR003593">
    <property type="entry name" value="AAA+_ATPase"/>
</dbReference>
<accession>A0A1X1CLK4</accession>
<dbReference type="Gene3D" id="3.40.50.300">
    <property type="entry name" value="P-loop containing nucleotide triphosphate hydrolases"/>
    <property type="match status" value="1"/>
</dbReference>
<keyword evidence="5" id="KW-0378">Hydrolase</keyword>
<dbReference type="GO" id="GO:0003677">
    <property type="term" value="F:DNA binding"/>
    <property type="evidence" value="ECO:0007669"/>
    <property type="project" value="InterPro"/>
</dbReference>
<comment type="similarity">
    <text evidence="1">Belongs to the Mg-chelatase subunits D/I family. ComM subfamily.</text>
</comment>
<dbReference type="InterPro" id="IPR027417">
    <property type="entry name" value="P-loop_NTPase"/>
</dbReference>
<dbReference type="STRING" id="1076550.LH22_03130"/>
<dbReference type="eggNOG" id="COG0606">
    <property type="taxonomic scope" value="Bacteria"/>
</dbReference>
<dbReference type="Pfam" id="PF13541">
    <property type="entry name" value="ChlI"/>
    <property type="match status" value="1"/>
</dbReference>
<comment type="caution">
    <text evidence="5">The sequence shown here is derived from an EMBL/GenBank/DDBJ whole genome shotgun (WGS) entry which is preliminary data.</text>
</comment>
<evidence type="ECO:0000259" key="4">
    <source>
        <dbReference type="SMART" id="SM00382"/>
    </source>
</evidence>
<keyword evidence="3" id="KW-0067">ATP-binding</keyword>
<dbReference type="PRINTS" id="PR01657">
    <property type="entry name" value="MCMFAMILY"/>
</dbReference>